<protein>
    <submittedName>
        <fullName evidence="1">Uncharacterized protein</fullName>
    </submittedName>
</protein>
<accession>A0A1W1VCM6</accession>
<dbReference type="Proteomes" id="UP000192266">
    <property type="component" value="Unassembled WGS sequence"/>
</dbReference>
<dbReference type="EMBL" id="FWWW01000055">
    <property type="protein sequence ID" value="SMB91056.1"/>
    <property type="molecule type" value="Genomic_DNA"/>
</dbReference>
<keyword evidence="2" id="KW-1185">Reference proteome</keyword>
<reference evidence="1 2" key="1">
    <citation type="submission" date="2017-04" db="EMBL/GenBank/DDBJ databases">
        <authorList>
            <person name="Afonso C.L."/>
            <person name="Miller P.J."/>
            <person name="Scott M.A."/>
            <person name="Spackman E."/>
            <person name="Goraichik I."/>
            <person name="Dimitrov K.M."/>
            <person name="Suarez D.L."/>
            <person name="Swayne D.E."/>
        </authorList>
    </citation>
    <scope>NUCLEOTIDE SEQUENCE [LARGE SCALE GENOMIC DNA]</scope>
    <source>
        <strain evidence="1 2">DSM 11622</strain>
    </source>
</reference>
<organism evidence="1 2">
    <name type="scientific">Hymenobacter roseosalivarius DSM 11622</name>
    <dbReference type="NCBI Taxonomy" id="645990"/>
    <lineage>
        <taxon>Bacteria</taxon>
        <taxon>Pseudomonadati</taxon>
        <taxon>Bacteroidota</taxon>
        <taxon>Cytophagia</taxon>
        <taxon>Cytophagales</taxon>
        <taxon>Hymenobacteraceae</taxon>
        <taxon>Hymenobacter</taxon>
    </lineage>
</organism>
<name>A0A1W1VCM6_9BACT</name>
<proteinExistence type="predicted"/>
<gene>
    <name evidence="1" type="ORF">SAMN00120144_0625</name>
</gene>
<dbReference type="OrthoDB" id="9915105at2"/>
<dbReference type="AlphaFoldDB" id="A0A1W1VCM6"/>
<evidence type="ECO:0000313" key="2">
    <source>
        <dbReference type="Proteomes" id="UP000192266"/>
    </source>
</evidence>
<sequence length="114" mass="12890">MTLKSLMQFLGLVSLAWLGVYGLSELGYYFILKDVPVFHGEIVEAAKKSSVVTEKIGPYQGYSYEYNEKDLIKDTLAYRVDLRGTDGWMKLTGYALKKGTSWTPAQIDTLYSED</sequence>
<evidence type="ECO:0000313" key="1">
    <source>
        <dbReference type="EMBL" id="SMB91056.1"/>
    </source>
</evidence>
<dbReference type="RefSeq" id="WP_084444572.1">
    <property type="nucleotide sequence ID" value="NZ_FWWW01000055.1"/>
</dbReference>